<name>A0ABM8Y145_9BURK</name>
<evidence type="ECO:0000256" key="1">
    <source>
        <dbReference type="SAM" id="MobiDB-lite"/>
    </source>
</evidence>
<dbReference type="RefSeq" id="WP_223995621.1">
    <property type="nucleotide sequence ID" value="NZ_CAJZAG010000018.1"/>
</dbReference>
<protein>
    <recommendedName>
        <fullName evidence="4">Tox-REase-2 domain-containing protein</fullName>
    </recommendedName>
</protein>
<organism evidence="2 3">
    <name type="scientific">Cupriavidus pampae</name>
    <dbReference type="NCBI Taxonomy" id="659251"/>
    <lineage>
        <taxon>Bacteria</taxon>
        <taxon>Pseudomonadati</taxon>
        <taxon>Pseudomonadota</taxon>
        <taxon>Betaproteobacteria</taxon>
        <taxon>Burkholderiales</taxon>
        <taxon>Burkholderiaceae</taxon>
        <taxon>Cupriavidus</taxon>
    </lineage>
</organism>
<feature type="region of interest" description="Disordered" evidence="1">
    <location>
        <begin position="1"/>
        <end position="33"/>
    </location>
</feature>
<reference evidence="2 3" key="1">
    <citation type="submission" date="2021-08" db="EMBL/GenBank/DDBJ databases">
        <authorList>
            <person name="Peeters C."/>
        </authorList>
    </citation>
    <scope>NUCLEOTIDE SEQUENCE [LARGE SCALE GENOMIC DNA]</scope>
    <source>
        <strain evidence="2 3">LMG 32289</strain>
    </source>
</reference>
<proteinExistence type="predicted"/>
<evidence type="ECO:0000313" key="3">
    <source>
        <dbReference type="Proteomes" id="UP000706525"/>
    </source>
</evidence>
<dbReference type="Proteomes" id="UP000706525">
    <property type="component" value="Unassembled WGS sequence"/>
</dbReference>
<sequence length="285" mass="31698">MKTYKSRTLAQHAPASNTQAGGAPKEHSTGPTAWIADSPRMVAQRQRLQSLGPGVIQGYFTHQGMQLNWAQKDAALGWANASIGGVVRQRFNQTMSDNVNPTDLGGWLISNGLQQTANTVLAHTGYQEMVDQSLMKSEILFHSEVTQEDYGDIPGMDRFEQDVSDVRYGRPDSWQFLQGYKFQMGEIASEHGNPNGPGIVGVEMPYQGVSGSNRRADIELNGNIYVETKAMQTSYNPPQLVKEQFRSQASDYAQSGKQVIYRFSNNPPQWVQAILAHFHLNYEVV</sequence>
<dbReference type="EMBL" id="CAJZAG010000018">
    <property type="protein sequence ID" value="CAG9186457.1"/>
    <property type="molecule type" value="Genomic_DNA"/>
</dbReference>
<keyword evidence="3" id="KW-1185">Reference proteome</keyword>
<evidence type="ECO:0000313" key="2">
    <source>
        <dbReference type="EMBL" id="CAG9186457.1"/>
    </source>
</evidence>
<accession>A0ABM8Y145</accession>
<comment type="caution">
    <text evidence="2">The sequence shown here is derived from an EMBL/GenBank/DDBJ whole genome shotgun (WGS) entry which is preliminary data.</text>
</comment>
<gene>
    <name evidence="2" type="ORF">LMG32289_06436</name>
</gene>
<evidence type="ECO:0008006" key="4">
    <source>
        <dbReference type="Google" id="ProtNLM"/>
    </source>
</evidence>
<feature type="compositionally biased region" description="Polar residues" evidence="1">
    <location>
        <begin position="1"/>
        <end position="20"/>
    </location>
</feature>